<accession>R4YR65</accession>
<dbReference type="Proteomes" id="UP000032749">
    <property type="component" value="Chromosome"/>
</dbReference>
<evidence type="ECO:0000313" key="2">
    <source>
        <dbReference type="Proteomes" id="UP000032749"/>
    </source>
</evidence>
<dbReference type="HOGENOM" id="CLU_1309096_0_0_6"/>
<gene>
    <name evidence="1" type="ORF">OLEAN_C33860</name>
</gene>
<organism evidence="1 2">
    <name type="scientific">Oleispira antarctica RB-8</name>
    <dbReference type="NCBI Taxonomy" id="698738"/>
    <lineage>
        <taxon>Bacteria</taxon>
        <taxon>Pseudomonadati</taxon>
        <taxon>Pseudomonadota</taxon>
        <taxon>Gammaproteobacteria</taxon>
        <taxon>Oceanospirillales</taxon>
        <taxon>Oceanospirillaceae</taxon>
        <taxon>Oleispira</taxon>
    </lineage>
</organism>
<evidence type="ECO:0008006" key="3">
    <source>
        <dbReference type="Google" id="ProtNLM"/>
    </source>
</evidence>
<dbReference type="AlphaFoldDB" id="R4YR65"/>
<reference evidence="1 2" key="1">
    <citation type="journal article" date="2013" name="Nat. Commun.">
        <title>Genome sequence and functional genomic analysis of the oil-degrading bacterium Oleispira antarctica.</title>
        <authorList>
            <person name="Kube M."/>
            <person name="Chernikova T.N."/>
            <person name="Al-Ramahi Y."/>
            <person name="Beloqui A."/>
            <person name="Lopez-Cortez N."/>
            <person name="Guazzaroni M.E."/>
            <person name="Heipieper H.J."/>
            <person name="Klages S."/>
            <person name="Kotsyurbenko O.R."/>
            <person name="Langer I."/>
            <person name="Nechitaylo T.Y."/>
            <person name="Lunsdorf H."/>
            <person name="Fernandez M."/>
            <person name="Juarez S."/>
            <person name="Ciordia S."/>
            <person name="Singer A."/>
            <person name="Kagan O."/>
            <person name="Egorova O."/>
            <person name="Petit P.A."/>
            <person name="Stogios P."/>
            <person name="Kim Y."/>
            <person name="Tchigvintsev A."/>
            <person name="Flick R."/>
            <person name="Denaro R."/>
            <person name="Genovese M."/>
            <person name="Albar J.P."/>
            <person name="Reva O.N."/>
            <person name="Martinez-Gomariz M."/>
            <person name="Tran H."/>
            <person name="Ferrer M."/>
            <person name="Savchenko A."/>
            <person name="Yakunin A.F."/>
            <person name="Yakimov M.M."/>
            <person name="Golyshina O.V."/>
            <person name="Reinhardt R."/>
            <person name="Golyshin P.N."/>
        </authorList>
    </citation>
    <scope>NUCLEOTIDE SEQUENCE [LARGE SCALE GENOMIC DNA]</scope>
</reference>
<sequence length="210" mass="23408">MIRSETEIINGNRTSDLRDGALVVKNGDVELFIVMDGCSNKSMSGIFVDLMQKNMKTKFLQLTPEQVSPSNLKSSILEIIEASRLNVKMECIPSAMSIAIMAVIACRISVIMYRGDAAIGRVRRDGAIRWITRPDIAGKPNIDECIGYSGRNAVRKLIKNNRPVELTEIIVSPFNTLNKFVMATDGWWDNSDSESSLEKDDSTVIHIERV</sequence>
<protein>
    <recommendedName>
        <fullName evidence="3">PPM-type phosphatase domain-containing protein</fullName>
    </recommendedName>
</protein>
<keyword evidence="2" id="KW-1185">Reference proteome</keyword>
<dbReference type="EMBL" id="FO203512">
    <property type="protein sequence ID" value="CCK77562.1"/>
    <property type="molecule type" value="Genomic_DNA"/>
</dbReference>
<evidence type="ECO:0000313" key="1">
    <source>
        <dbReference type="EMBL" id="CCK77562.1"/>
    </source>
</evidence>
<dbReference type="Gene3D" id="3.60.40.10">
    <property type="entry name" value="PPM-type phosphatase domain"/>
    <property type="match status" value="1"/>
</dbReference>
<proteinExistence type="predicted"/>
<dbReference type="STRING" id="698738.OLEAN_C33860"/>
<dbReference type="SUPFAM" id="SSF81606">
    <property type="entry name" value="PP2C-like"/>
    <property type="match status" value="1"/>
</dbReference>
<dbReference type="InterPro" id="IPR036457">
    <property type="entry name" value="PPM-type-like_dom_sf"/>
</dbReference>
<dbReference type="KEGG" id="oai:OLEAN_C33860"/>
<name>R4YR65_OLEAN</name>